<dbReference type="GO" id="GO:0071555">
    <property type="term" value="P:cell wall organization"/>
    <property type="evidence" value="ECO:0007669"/>
    <property type="project" value="UniProtKB-KW"/>
</dbReference>
<dbReference type="AlphaFoldDB" id="I3C845"/>
<evidence type="ECO:0000256" key="1">
    <source>
        <dbReference type="ARBA" id="ARBA00001561"/>
    </source>
</evidence>
<dbReference type="eggNOG" id="COG3023">
    <property type="taxonomic scope" value="Bacteria"/>
</dbReference>
<evidence type="ECO:0000313" key="8">
    <source>
        <dbReference type="Proteomes" id="UP000004690"/>
    </source>
</evidence>
<keyword evidence="8" id="KW-1185">Reference proteome</keyword>
<dbReference type="InterPro" id="IPR002502">
    <property type="entry name" value="Amidase_domain"/>
</dbReference>
<dbReference type="CDD" id="cd06583">
    <property type="entry name" value="PGRP"/>
    <property type="match status" value="1"/>
</dbReference>
<reference evidence="7 8" key="1">
    <citation type="submission" date="2012-02" db="EMBL/GenBank/DDBJ databases">
        <title>Improved High-Quality Draft genome of Joostella marina DSM 19592.</title>
        <authorList>
            <consortium name="US DOE Joint Genome Institute (JGI-PGF)"/>
            <person name="Lucas S."/>
            <person name="Copeland A."/>
            <person name="Lapidus A."/>
            <person name="Bruce D."/>
            <person name="Goodwin L."/>
            <person name="Pitluck S."/>
            <person name="Peters L."/>
            <person name="Chertkov O."/>
            <person name="Ovchinnikova G."/>
            <person name="Kyrpides N."/>
            <person name="Mavromatis K."/>
            <person name="Detter J.C."/>
            <person name="Han C."/>
            <person name="Land M."/>
            <person name="Hauser L."/>
            <person name="Markowitz V."/>
            <person name="Cheng J.-F."/>
            <person name="Hugenholtz P."/>
            <person name="Woyke T."/>
            <person name="Wu D."/>
            <person name="Tindall B."/>
            <person name="Brambilla E."/>
            <person name="Klenk H.-P."/>
            <person name="Eisen J.A."/>
        </authorList>
    </citation>
    <scope>NUCLEOTIDE SEQUENCE [LARGE SCALE GENOMIC DNA]</scope>
    <source>
        <strain evidence="7 8">DSM 19592</strain>
    </source>
</reference>
<comment type="catalytic activity">
    <reaction evidence="1">
        <text>Hydrolyzes the link between N-acetylmuramoyl residues and L-amino acid residues in certain cell-wall glycopeptides.</text>
        <dbReference type="EC" id="3.5.1.28"/>
    </reaction>
</comment>
<dbReference type="Proteomes" id="UP000004690">
    <property type="component" value="Unassembled WGS sequence"/>
</dbReference>
<dbReference type="HOGENOM" id="CLU_101772_0_0_10"/>
<accession>I3C845</accession>
<dbReference type="InterPro" id="IPR036505">
    <property type="entry name" value="Amidase/PGRP_sf"/>
</dbReference>
<organism evidence="7 8">
    <name type="scientific">Galbibacter orientalis DSM 19592</name>
    <dbReference type="NCBI Taxonomy" id="926559"/>
    <lineage>
        <taxon>Bacteria</taxon>
        <taxon>Pseudomonadati</taxon>
        <taxon>Bacteroidota</taxon>
        <taxon>Flavobacteriia</taxon>
        <taxon>Flavobacteriales</taxon>
        <taxon>Flavobacteriaceae</taxon>
        <taxon>Galbibacter</taxon>
    </lineage>
</organism>
<name>I3C845_9FLAO</name>
<dbReference type="PANTHER" id="PTHR30417:SF1">
    <property type="entry name" value="N-ACETYLMURAMOYL-L-ALANINE AMIDASE AMID"/>
    <property type="match status" value="1"/>
</dbReference>
<proteinExistence type="predicted"/>
<keyword evidence="5" id="KW-0472">Membrane</keyword>
<keyword evidence="4" id="KW-0961">Cell wall biogenesis/degradation</keyword>
<feature type="transmembrane region" description="Helical" evidence="5">
    <location>
        <begin position="6"/>
        <end position="24"/>
    </location>
</feature>
<gene>
    <name evidence="7" type="ORF">JoomaDRAFT_2827</name>
</gene>
<protein>
    <recommendedName>
        <fullName evidence="2">N-acetylmuramoyl-L-alanine amidase</fullName>
        <ecNumber evidence="2">3.5.1.28</ecNumber>
    </recommendedName>
</protein>
<evidence type="ECO:0000259" key="6">
    <source>
        <dbReference type="SMART" id="SM00644"/>
    </source>
</evidence>
<dbReference type="OrthoDB" id="9794842at2"/>
<evidence type="ECO:0000256" key="4">
    <source>
        <dbReference type="ARBA" id="ARBA00023316"/>
    </source>
</evidence>
<evidence type="ECO:0000256" key="3">
    <source>
        <dbReference type="ARBA" id="ARBA00022801"/>
    </source>
</evidence>
<sequence>MKKKVAYLYVIIIVGCFSCGPKIIQEPIVFDEERSNLTLSYMEEHYGIRQEEPTIIPKMIVVHWTEIPTFQKTVDAFYEANLPEHRNAIAGAGSLNVSSQFVVDQDGIIYNLMPETTMARHVIGLNHCAIGIENVGGSDLPLTDAQLRANVKLIKYLKKKYPIDYVIGHYEYQLFEKTDLWLEKNDSYRTVKTDPNKEFMEEIRKRTKKLDIKPLPKG</sequence>
<dbReference type="SMART" id="SM00644">
    <property type="entry name" value="Ami_2"/>
    <property type="match status" value="1"/>
</dbReference>
<evidence type="ECO:0000313" key="7">
    <source>
        <dbReference type="EMBL" id="EIJ39788.1"/>
    </source>
</evidence>
<dbReference type="STRING" id="926559.JoomaDRAFT_2827"/>
<keyword evidence="5" id="KW-0812">Transmembrane</keyword>
<dbReference type="Gene3D" id="3.40.80.10">
    <property type="entry name" value="Peptidoglycan recognition protein-like"/>
    <property type="match status" value="1"/>
</dbReference>
<dbReference type="GO" id="GO:0009254">
    <property type="term" value="P:peptidoglycan turnover"/>
    <property type="evidence" value="ECO:0007669"/>
    <property type="project" value="TreeGrafter"/>
</dbReference>
<dbReference type="EC" id="3.5.1.28" evidence="2"/>
<feature type="domain" description="N-acetylmuramoyl-L-alanine amidase" evidence="6">
    <location>
        <begin position="46"/>
        <end position="181"/>
    </location>
</feature>
<dbReference type="SUPFAM" id="SSF55846">
    <property type="entry name" value="N-acetylmuramoyl-L-alanine amidase-like"/>
    <property type="match status" value="1"/>
</dbReference>
<dbReference type="EMBL" id="JH651379">
    <property type="protein sequence ID" value="EIJ39788.1"/>
    <property type="molecule type" value="Genomic_DNA"/>
</dbReference>
<evidence type="ECO:0000256" key="2">
    <source>
        <dbReference type="ARBA" id="ARBA00011901"/>
    </source>
</evidence>
<keyword evidence="5" id="KW-1133">Transmembrane helix</keyword>
<dbReference type="PROSITE" id="PS51257">
    <property type="entry name" value="PROKAR_LIPOPROTEIN"/>
    <property type="match status" value="1"/>
</dbReference>
<keyword evidence="3" id="KW-0378">Hydrolase</keyword>
<dbReference type="InterPro" id="IPR051206">
    <property type="entry name" value="NAMLAA_amidase_2"/>
</dbReference>
<evidence type="ECO:0000256" key="5">
    <source>
        <dbReference type="SAM" id="Phobius"/>
    </source>
</evidence>
<dbReference type="Pfam" id="PF01510">
    <property type="entry name" value="Amidase_2"/>
    <property type="match status" value="1"/>
</dbReference>
<dbReference type="RefSeq" id="WP_008613554.1">
    <property type="nucleotide sequence ID" value="NZ_JH651379.1"/>
</dbReference>
<dbReference type="GO" id="GO:0008745">
    <property type="term" value="F:N-acetylmuramoyl-L-alanine amidase activity"/>
    <property type="evidence" value="ECO:0007669"/>
    <property type="project" value="UniProtKB-EC"/>
</dbReference>
<dbReference type="PANTHER" id="PTHR30417">
    <property type="entry name" value="N-ACETYLMURAMOYL-L-ALANINE AMIDASE AMID"/>
    <property type="match status" value="1"/>
</dbReference>
<dbReference type="GO" id="GO:0009253">
    <property type="term" value="P:peptidoglycan catabolic process"/>
    <property type="evidence" value="ECO:0007669"/>
    <property type="project" value="InterPro"/>
</dbReference>